<dbReference type="Pfam" id="PF03591">
    <property type="entry name" value="AzlC"/>
    <property type="match status" value="1"/>
</dbReference>
<feature type="transmembrane region" description="Helical" evidence="8">
    <location>
        <begin position="140"/>
        <end position="162"/>
    </location>
</feature>
<keyword evidence="11" id="KW-1185">Reference proteome</keyword>
<reference evidence="10 11" key="2">
    <citation type="submission" date="2015-07" db="EMBL/GenBank/DDBJ databases">
        <title>Genome sequence of Levilinea saccharolytica DSM 16555.</title>
        <authorList>
            <person name="Hemp J."/>
            <person name="Ward L.M."/>
            <person name="Pace L.A."/>
            <person name="Fischer W.W."/>
        </authorList>
    </citation>
    <scope>NUCLEOTIDE SEQUENCE [LARGE SCALE GENOMIC DNA]</scope>
    <source>
        <strain evidence="10 11">KIBI-1</strain>
    </source>
</reference>
<comment type="subcellular location">
    <subcellularLocation>
        <location evidence="1">Cell membrane</location>
        <topology evidence="1">Multi-pass membrane protein</topology>
    </subcellularLocation>
</comment>
<evidence type="ECO:0000313" key="11">
    <source>
        <dbReference type="Proteomes" id="UP000050501"/>
    </source>
</evidence>
<evidence type="ECO:0000256" key="7">
    <source>
        <dbReference type="ARBA" id="ARBA00023136"/>
    </source>
</evidence>
<evidence type="ECO:0000313" key="9">
    <source>
        <dbReference type="EMBL" id="GAP19700.1"/>
    </source>
</evidence>
<sequence length="233" mass="24451">MTAASSSSPAARADFWAGVRAELPILLGVTPFGMIYGVLAVKAGLPAAAAQAMSSIVFAGSSQFMAVQLISTATPVVVIILSILVINLRHALYSASIAPYLHGLSRAWKVVLAYLLTDEAYAVAITLYQKKGVIPGSPWFLLGAGLALWTDWQLSTAVGIFLGAQIPAAWSLDFTLALTFIALVIPNLRDRPSTLAALSAGVTAVLAHGLPYKLGLLLAALVGILVGLWNERR</sequence>
<dbReference type="PANTHER" id="PTHR34979">
    <property type="entry name" value="INNER MEMBRANE PROTEIN YGAZ"/>
    <property type="match status" value="1"/>
</dbReference>
<keyword evidence="5 8" id="KW-0812">Transmembrane</keyword>
<feature type="transmembrane region" description="Helical" evidence="8">
    <location>
        <begin position="66"/>
        <end position="87"/>
    </location>
</feature>
<accession>A0A0M9U3F3</accession>
<evidence type="ECO:0000256" key="2">
    <source>
        <dbReference type="ARBA" id="ARBA00010735"/>
    </source>
</evidence>
<feature type="transmembrane region" description="Helical" evidence="8">
    <location>
        <begin position="25"/>
        <end position="45"/>
    </location>
</feature>
<reference evidence="9" key="1">
    <citation type="journal article" date="2015" name="Genome Announc.">
        <title>Draft Genome Sequences of Anaerolinea thermolimosa IMO-1, Bellilinea caldifistulae GOMI-1, Leptolinea tardivitalis YMTK-2, Levilinea saccharolytica KIBI-1, Longilinea arvoryzae KOME-1, Previously Described as Members of the Class Anaerolineae (Chloroflexi).</title>
        <authorList>
            <person name="Matsuura N."/>
            <person name="Tourlousse M.D."/>
            <person name="Ohashi A."/>
            <person name="Hugenholtz P."/>
            <person name="Sekiguchi Y."/>
        </authorList>
    </citation>
    <scope>NUCLEOTIDE SEQUENCE</scope>
    <source>
        <strain evidence="9">KIBI-1</strain>
    </source>
</reference>
<keyword evidence="7 8" id="KW-0472">Membrane</keyword>
<feature type="transmembrane region" description="Helical" evidence="8">
    <location>
        <begin position="107"/>
        <end position="128"/>
    </location>
</feature>
<dbReference type="OrthoDB" id="3177005at2"/>
<dbReference type="AlphaFoldDB" id="A0A0M9U3F3"/>
<dbReference type="GO" id="GO:1903785">
    <property type="term" value="P:L-valine transmembrane transport"/>
    <property type="evidence" value="ECO:0007669"/>
    <property type="project" value="TreeGrafter"/>
</dbReference>
<feature type="transmembrane region" description="Helical" evidence="8">
    <location>
        <begin position="168"/>
        <end position="185"/>
    </location>
</feature>
<keyword evidence="6 8" id="KW-1133">Transmembrane helix</keyword>
<dbReference type="EMBL" id="LGCM01000019">
    <property type="protein sequence ID" value="KPL87454.1"/>
    <property type="molecule type" value="Genomic_DNA"/>
</dbReference>
<keyword evidence="4" id="KW-1003">Cell membrane</keyword>
<dbReference type="Proteomes" id="UP000050501">
    <property type="component" value="Unassembled WGS sequence"/>
</dbReference>
<evidence type="ECO:0000256" key="1">
    <source>
        <dbReference type="ARBA" id="ARBA00004651"/>
    </source>
</evidence>
<organism evidence="9">
    <name type="scientific">Levilinea saccharolytica</name>
    <dbReference type="NCBI Taxonomy" id="229921"/>
    <lineage>
        <taxon>Bacteria</taxon>
        <taxon>Bacillati</taxon>
        <taxon>Chloroflexota</taxon>
        <taxon>Anaerolineae</taxon>
        <taxon>Anaerolineales</taxon>
        <taxon>Anaerolineaceae</taxon>
        <taxon>Levilinea</taxon>
    </lineage>
</organism>
<dbReference type="InterPro" id="IPR011606">
    <property type="entry name" value="Brnchd-chn_aa_trnsp_permease"/>
</dbReference>
<dbReference type="STRING" id="229921.ADN01_04680"/>
<protein>
    <submittedName>
        <fullName evidence="10">Branched-chain amino acid ABC transporter permease</fullName>
    </submittedName>
    <submittedName>
        <fullName evidence="9">Predicted branched-chain amino acid permease</fullName>
    </submittedName>
</protein>
<feature type="transmembrane region" description="Helical" evidence="8">
    <location>
        <begin position="214"/>
        <end position="230"/>
    </location>
</feature>
<gene>
    <name evidence="10" type="ORF">ADN01_04680</name>
    <name evidence="9" type="ORF">LSAC_03612</name>
</gene>
<comment type="similarity">
    <text evidence="2">Belongs to the AzlC family.</text>
</comment>
<dbReference type="RefSeq" id="WP_062419951.1">
    <property type="nucleotide sequence ID" value="NZ_BBXZ01000188.1"/>
</dbReference>
<proteinExistence type="inferred from homology"/>
<evidence type="ECO:0000256" key="4">
    <source>
        <dbReference type="ARBA" id="ARBA00022475"/>
    </source>
</evidence>
<evidence type="ECO:0000256" key="3">
    <source>
        <dbReference type="ARBA" id="ARBA00022448"/>
    </source>
</evidence>
<name>A0A0M9U3F3_9CHLR</name>
<evidence type="ECO:0000256" key="6">
    <source>
        <dbReference type="ARBA" id="ARBA00022989"/>
    </source>
</evidence>
<dbReference type="EMBL" id="DF967975">
    <property type="protein sequence ID" value="GAP19700.1"/>
    <property type="molecule type" value="Genomic_DNA"/>
</dbReference>
<evidence type="ECO:0000256" key="5">
    <source>
        <dbReference type="ARBA" id="ARBA00022692"/>
    </source>
</evidence>
<keyword evidence="3" id="KW-0813">Transport</keyword>
<evidence type="ECO:0000256" key="8">
    <source>
        <dbReference type="SAM" id="Phobius"/>
    </source>
</evidence>
<dbReference type="GO" id="GO:0005886">
    <property type="term" value="C:plasma membrane"/>
    <property type="evidence" value="ECO:0007669"/>
    <property type="project" value="UniProtKB-SubCell"/>
</dbReference>
<dbReference type="PANTHER" id="PTHR34979:SF1">
    <property type="entry name" value="INNER MEMBRANE PROTEIN YGAZ"/>
    <property type="match status" value="1"/>
</dbReference>
<evidence type="ECO:0000313" key="10">
    <source>
        <dbReference type="EMBL" id="KPL87454.1"/>
    </source>
</evidence>